<dbReference type="RefSeq" id="WP_241908066.1">
    <property type="nucleotide sequence ID" value="NZ_CAWNVI010000115.1"/>
</dbReference>
<gene>
    <name evidence="2" type="ORF">BCT49_07395</name>
</gene>
<reference evidence="3" key="1">
    <citation type="submission" date="2016-07" db="EMBL/GenBank/DDBJ databases">
        <title>Nontailed viruses are major unrecognized killers of bacteria in the ocean.</title>
        <authorList>
            <person name="Kauffman K."/>
            <person name="Hussain F."/>
            <person name="Yang J."/>
            <person name="Arevalo P."/>
            <person name="Brown J."/>
            <person name="Cutler M."/>
            <person name="Kelly L."/>
            <person name="Polz M.F."/>
        </authorList>
    </citation>
    <scope>NUCLEOTIDE SEQUENCE [LARGE SCALE GENOMIC DNA]</scope>
    <source>
        <strain evidence="3">10N.261.46.F8</strain>
    </source>
</reference>
<dbReference type="AlphaFoldDB" id="A0A2N7K4X1"/>
<name>A0A2N7K4X1_9VIBR</name>
<dbReference type="Proteomes" id="UP000235406">
    <property type="component" value="Unassembled WGS sequence"/>
</dbReference>
<sequence>MKLSSSILALLMSVISLNVLANSLPPWNKSPQLEALIVDFEQTYQEATHELLKKKMTQVNNLSYFIRFIDKEGTPEQAQLKAFLLGTQQAYASSVYNQIQMNIRPWFCPKGGQLGIRPASEDPTQFIENVIWEALERTLKVDPNRFTRSNGVAAFTPTNSLVQYGLQTQYPCHQVIPEAHRMNGWVY</sequence>
<keyword evidence="1" id="KW-0732">Signal</keyword>
<evidence type="ECO:0000313" key="3">
    <source>
        <dbReference type="Proteomes" id="UP000235406"/>
    </source>
</evidence>
<evidence type="ECO:0000256" key="1">
    <source>
        <dbReference type="SAM" id="SignalP"/>
    </source>
</evidence>
<dbReference type="EMBL" id="MCZK01000115">
    <property type="protein sequence ID" value="PMM69330.1"/>
    <property type="molecule type" value="Genomic_DNA"/>
</dbReference>
<protein>
    <submittedName>
        <fullName evidence="2">Uncharacterized protein</fullName>
    </submittedName>
</protein>
<feature type="signal peptide" evidence="1">
    <location>
        <begin position="1"/>
        <end position="21"/>
    </location>
</feature>
<accession>A0A2N7K4X1</accession>
<comment type="caution">
    <text evidence="2">The sequence shown here is derived from an EMBL/GenBank/DDBJ whole genome shotgun (WGS) entry which is preliminary data.</text>
</comment>
<feature type="chain" id="PRO_5014685728" evidence="1">
    <location>
        <begin position="22"/>
        <end position="187"/>
    </location>
</feature>
<evidence type="ECO:0000313" key="2">
    <source>
        <dbReference type="EMBL" id="PMM69330.1"/>
    </source>
</evidence>
<proteinExistence type="predicted"/>
<organism evidence="2 3">
    <name type="scientific">Vibrio lentus</name>
    <dbReference type="NCBI Taxonomy" id="136468"/>
    <lineage>
        <taxon>Bacteria</taxon>
        <taxon>Pseudomonadati</taxon>
        <taxon>Pseudomonadota</taxon>
        <taxon>Gammaproteobacteria</taxon>
        <taxon>Vibrionales</taxon>
        <taxon>Vibrionaceae</taxon>
        <taxon>Vibrio</taxon>
    </lineage>
</organism>